<comment type="caution">
    <text evidence="7">The sequence shown here is derived from an EMBL/GenBank/DDBJ whole genome shotgun (WGS) entry which is preliminary data.</text>
</comment>
<dbReference type="SUPFAM" id="SSF103473">
    <property type="entry name" value="MFS general substrate transporter"/>
    <property type="match status" value="1"/>
</dbReference>
<accession>A0A562V1R1</accession>
<dbReference type="CDD" id="cd06173">
    <property type="entry name" value="MFS_MefA_like"/>
    <property type="match status" value="1"/>
</dbReference>
<organism evidence="7 8">
    <name type="scientific">Stackebrandtia albiflava</name>
    <dbReference type="NCBI Taxonomy" id="406432"/>
    <lineage>
        <taxon>Bacteria</taxon>
        <taxon>Bacillati</taxon>
        <taxon>Actinomycetota</taxon>
        <taxon>Actinomycetes</taxon>
        <taxon>Glycomycetales</taxon>
        <taxon>Glycomycetaceae</taxon>
        <taxon>Stackebrandtia</taxon>
    </lineage>
</organism>
<protein>
    <submittedName>
        <fullName evidence="7">MFS transporter</fullName>
    </submittedName>
</protein>
<feature type="transmembrane region" description="Helical" evidence="6">
    <location>
        <begin position="274"/>
        <end position="295"/>
    </location>
</feature>
<keyword evidence="5 6" id="KW-0472">Membrane</keyword>
<dbReference type="GO" id="GO:0022857">
    <property type="term" value="F:transmembrane transporter activity"/>
    <property type="evidence" value="ECO:0007669"/>
    <property type="project" value="InterPro"/>
</dbReference>
<reference evidence="7 8" key="1">
    <citation type="journal article" date="2013" name="Stand. Genomic Sci.">
        <title>Genomic Encyclopedia of Type Strains, Phase I: The one thousand microbial genomes (KMG-I) project.</title>
        <authorList>
            <person name="Kyrpides N.C."/>
            <person name="Woyke T."/>
            <person name="Eisen J.A."/>
            <person name="Garrity G."/>
            <person name="Lilburn T.G."/>
            <person name="Beck B.J."/>
            <person name="Whitman W.B."/>
            <person name="Hugenholtz P."/>
            <person name="Klenk H.P."/>
        </authorList>
    </citation>
    <scope>NUCLEOTIDE SEQUENCE [LARGE SCALE GENOMIC DNA]</scope>
    <source>
        <strain evidence="7 8">DSM 45044</strain>
    </source>
</reference>
<feature type="transmembrane region" description="Helical" evidence="6">
    <location>
        <begin position="75"/>
        <end position="97"/>
    </location>
</feature>
<keyword evidence="8" id="KW-1185">Reference proteome</keyword>
<evidence type="ECO:0000256" key="1">
    <source>
        <dbReference type="ARBA" id="ARBA00004651"/>
    </source>
</evidence>
<keyword evidence="4 6" id="KW-1133">Transmembrane helix</keyword>
<dbReference type="InterPro" id="IPR036259">
    <property type="entry name" value="MFS_trans_sf"/>
</dbReference>
<dbReference type="Pfam" id="PF07690">
    <property type="entry name" value="MFS_1"/>
    <property type="match status" value="1"/>
</dbReference>
<dbReference type="EMBL" id="VLLL01000006">
    <property type="protein sequence ID" value="TWJ11860.1"/>
    <property type="molecule type" value="Genomic_DNA"/>
</dbReference>
<dbReference type="InterPro" id="IPR011701">
    <property type="entry name" value="MFS"/>
</dbReference>
<dbReference type="PANTHER" id="PTHR23513:SF17">
    <property type="entry name" value="MEMBRANE PROTEIN"/>
    <property type="match status" value="1"/>
</dbReference>
<feature type="transmembrane region" description="Helical" evidence="6">
    <location>
        <begin position="135"/>
        <end position="163"/>
    </location>
</feature>
<feature type="transmembrane region" description="Helical" evidence="6">
    <location>
        <begin position="371"/>
        <end position="389"/>
    </location>
</feature>
<feature type="transmembrane region" description="Helical" evidence="6">
    <location>
        <begin position="245"/>
        <end position="262"/>
    </location>
</feature>
<comment type="subcellular location">
    <subcellularLocation>
        <location evidence="1">Cell membrane</location>
        <topology evidence="1">Multi-pass membrane protein</topology>
    </subcellularLocation>
</comment>
<dbReference type="AlphaFoldDB" id="A0A562V1R1"/>
<keyword evidence="2" id="KW-1003">Cell membrane</keyword>
<gene>
    <name evidence="7" type="ORF">LX16_2597</name>
</gene>
<feature type="transmembrane region" description="Helical" evidence="6">
    <location>
        <begin position="396"/>
        <end position="414"/>
    </location>
</feature>
<dbReference type="Proteomes" id="UP000321617">
    <property type="component" value="Unassembled WGS sequence"/>
</dbReference>
<evidence type="ECO:0000256" key="6">
    <source>
        <dbReference type="SAM" id="Phobius"/>
    </source>
</evidence>
<dbReference type="Gene3D" id="1.20.1250.20">
    <property type="entry name" value="MFS general substrate transporter like domains"/>
    <property type="match status" value="1"/>
</dbReference>
<evidence type="ECO:0000256" key="2">
    <source>
        <dbReference type="ARBA" id="ARBA00022475"/>
    </source>
</evidence>
<sequence length="427" mass="45711">MLGRRDFRRLLVSRATSQLADGFFQAALALSAFFNPGKEVEPVAYAIAFTILIAPYSVLGPYVGVFLDRWSRRNVLAICNTARALLVAPAAVLLLLGQPEWQWAIFAMLVITINRFVLAGLSASQPHTVNKPELVTANAFATTMGTICFGAGLGASLLVIQLLGGGAGGYAAGASLAIPLYAASAAVAWLSYGRMDLGPDESERVTGRVLSQIIGISRGMVHGFRHLWIRRGSLYMMFTQACHRALYGVVFVLTLALLRGHFHDPGLEGFGDTLAWAGAAAAAGQVGSFLAAVITPKLSRAFGPGTLVTGLLAMLVLVLSMVGTIMVEVVFVVATFLVNITSQGLKITTDTSLQLNCDDEYRGRLFSLNDTVYNIAYILGMFVCVLFLPSDGYAPWILFAAAGGYAVLSAWYWFVSRRFAAYAGIVP</sequence>
<evidence type="ECO:0000256" key="4">
    <source>
        <dbReference type="ARBA" id="ARBA00022989"/>
    </source>
</evidence>
<proteinExistence type="predicted"/>
<evidence type="ECO:0000256" key="3">
    <source>
        <dbReference type="ARBA" id="ARBA00022692"/>
    </source>
</evidence>
<keyword evidence="3 6" id="KW-0812">Transmembrane</keyword>
<dbReference type="PANTHER" id="PTHR23513">
    <property type="entry name" value="INTEGRAL MEMBRANE EFFLUX PROTEIN-RELATED"/>
    <property type="match status" value="1"/>
</dbReference>
<evidence type="ECO:0000256" key="5">
    <source>
        <dbReference type="ARBA" id="ARBA00023136"/>
    </source>
</evidence>
<evidence type="ECO:0000313" key="7">
    <source>
        <dbReference type="EMBL" id="TWJ11860.1"/>
    </source>
</evidence>
<feature type="transmembrane region" description="Helical" evidence="6">
    <location>
        <begin position="43"/>
        <end position="63"/>
    </location>
</feature>
<dbReference type="GO" id="GO:0005886">
    <property type="term" value="C:plasma membrane"/>
    <property type="evidence" value="ECO:0007669"/>
    <property type="project" value="UniProtKB-SubCell"/>
</dbReference>
<evidence type="ECO:0000313" key="8">
    <source>
        <dbReference type="Proteomes" id="UP000321617"/>
    </source>
</evidence>
<feature type="transmembrane region" description="Helical" evidence="6">
    <location>
        <begin position="103"/>
        <end position="123"/>
    </location>
</feature>
<name>A0A562V1R1_9ACTN</name>
<feature type="transmembrane region" description="Helical" evidence="6">
    <location>
        <begin position="169"/>
        <end position="192"/>
    </location>
</feature>
<feature type="transmembrane region" description="Helical" evidence="6">
    <location>
        <begin position="307"/>
        <end position="338"/>
    </location>
</feature>